<gene>
    <name evidence="1" type="ORF">KI387_030908</name>
</gene>
<name>A0AA38CCR7_TAXCH</name>
<comment type="caution">
    <text evidence="1">The sequence shown here is derived from an EMBL/GenBank/DDBJ whole genome shotgun (WGS) entry which is preliminary data.</text>
</comment>
<dbReference type="EMBL" id="JAHRHJ020000010">
    <property type="protein sequence ID" value="KAH9299226.1"/>
    <property type="molecule type" value="Genomic_DNA"/>
</dbReference>
<keyword evidence="2" id="KW-1185">Reference proteome</keyword>
<organism evidence="1 2">
    <name type="scientific">Taxus chinensis</name>
    <name type="common">Chinese yew</name>
    <name type="synonym">Taxus wallichiana var. chinensis</name>
    <dbReference type="NCBI Taxonomy" id="29808"/>
    <lineage>
        <taxon>Eukaryota</taxon>
        <taxon>Viridiplantae</taxon>
        <taxon>Streptophyta</taxon>
        <taxon>Embryophyta</taxon>
        <taxon>Tracheophyta</taxon>
        <taxon>Spermatophyta</taxon>
        <taxon>Pinopsida</taxon>
        <taxon>Pinidae</taxon>
        <taxon>Conifers II</taxon>
        <taxon>Cupressales</taxon>
        <taxon>Taxaceae</taxon>
        <taxon>Taxus</taxon>
    </lineage>
</organism>
<feature type="non-terminal residue" evidence="1">
    <location>
        <position position="96"/>
    </location>
</feature>
<reference evidence="1 2" key="1">
    <citation type="journal article" date="2021" name="Nat. Plants">
        <title>The Taxus genome provides insights into paclitaxel biosynthesis.</title>
        <authorList>
            <person name="Xiong X."/>
            <person name="Gou J."/>
            <person name="Liao Q."/>
            <person name="Li Y."/>
            <person name="Zhou Q."/>
            <person name="Bi G."/>
            <person name="Li C."/>
            <person name="Du R."/>
            <person name="Wang X."/>
            <person name="Sun T."/>
            <person name="Guo L."/>
            <person name="Liang H."/>
            <person name="Lu P."/>
            <person name="Wu Y."/>
            <person name="Zhang Z."/>
            <person name="Ro D.K."/>
            <person name="Shang Y."/>
            <person name="Huang S."/>
            <person name="Yan J."/>
        </authorList>
    </citation>
    <scope>NUCLEOTIDE SEQUENCE [LARGE SCALE GENOMIC DNA]</scope>
    <source>
        <strain evidence="1">Ta-2019</strain>
    </source>
</reference>
<accession>A0AA38CCR7</accession>
<protein>
    <submittedName>
        <fullName evidence="1">Uncharacterized protein</fullName>
    </submittedName>
</protein>
<feature type="non-terminal residue" evidence="1">
    <location>
        <position position="1"/>
    </location>
</feature>
<dbReference type="Proteomes" id="UP000824469">
    <property type="component" value="Unassembled WGS sequence"/>
</dbReference>
<proteinExistence type="predicted"/>
<sequence>IGDGGDKIGLEDSIVLGLGDEVGKIGLGVDEEDEHGVGAKLDGLELGVEGDEGDLGVKMYEIVLKGLGLGDRGDEIGLQDKLNGGLADVGLSRRKY</sequence>
<evidence type="ECO:0000313" key="2">
    <source>
        <dbReference type="Proteomes" id="UP000824469"/>
    </source>
</evidence>
<evidence type="ECO:0000313" key="1">
    <source>
        <dbReference type="EMBL" id="KAH9299226.1"/>
    </source>
</evidence>
<dbReference type="AlphaFoldDB" id="A0AA38CCR7"/>